<evidence type="ECO:0008006" key="4">
    <source>
        <dbReference type="Google" id="ProtNLM"/>
    </source>
</evidence>
<reference evidence="3" key="2">
    <citation type="journal article" date="2017" name="Genome Announc.">
        <title>Draft genome sequence of Paludibacter jiangxiensis NM7(T), a propionate-producing fermentative bacterium.</title>
        <authorList>
            <person name="Qiu Y.-L."/>
            <person name="Tourlousse D.M."/>
            <person name="Matsuura N."/>
            <person name="Ohashi A."/>
            <person name="Sekiguchi Y."/>
        </authorList>
    </citation>
    <scope>NUCLEOTIDE SEQUENCE [LARGE SCALE GENOMIC DNA]</scope>
    <source>
        <strain evidence="3">NM7</strain>
    </source>
</reference>
<dbReference type="AlphaFoldDB" id="A0A161L8V4"/>
<keyword evidence="1" id="KW-0472">Membrane</keyword>
<dbReference type="Proteomes" id="UP000076586">
    <property type="component" value="Unassembled WGS sequence"/>
</dbReference>
<accession>A0A161L8V4</accession>
<feature type="transmembrane region" description="Helical" evidence="1">
    <location>
        <begin position="12"/>
        <end position="33"/>
    </location>
</feature>
<keyword evidence="1" id="KW-1133">Transmembrane helix</keyword>
<dbReference type="STRING" id="681398.PJIAN_4245"/>
<keyword evidence="1" id="KW-0812">Transmembrane</keyword>
<comment type="caution">
    <text evidence="2">The sequence shown here is derived from an EMBL/GenBank/DDBJ whole genome shotgun (WGS) entry which is preliminary data.</text>
</comment>
<evidence type="ECO:0000313" key="2">
    <source>
        <dbReference type="EMBL" id="GAT63704.1"/>
    </source>
</evidence>
<dbReference type="RefSeq" id="WP_068705151.1">
    <property type="nucleotide sequence ID" value="NZ_BDCR01000004.1"/>
</dbReference>
<evidence type="ECO:0000256" key="1">
    <source>
        <dbReference type="SAM" id="Phobius"/>
    </source>
</evidence>
<feature type="transmembrane region" description="Helical" evidence="1">
    <location>
        <begin position="39"/>
        <end position="57"/>
    </location>
</feature>
<keyword evidence="3" id="KW-1185">Reference proteome</keyword>
<sequence length="150" mass="16919">MQPQIFRQSGKWIMFILMIASLFCLNAIINTLADNGVDLAILIGVLIVLQVCLALFYQLTITVTEETVSFRMGIGLIRKSYRICDIQSCNAVQNNLFLGLGIHYFMGGVLYNVSGRKAIELHFKNRSKVVRIGTDRPEEIAKLINLLINR</sequence>
<protein>
    <recommendedName>
        <fullName evidence="4">PH domain-containing protein</fullName>
    </recommendedName>
</protein>
<evidence type="ECO:0000313" key="3">
    <source>
        <dbReference type="Proteomes" id="UP000076586"/>
    </source>
</evidence>
<gene>
    <name evidence="2" type="ORF">PJIAN_4245</name>
</gene>
<reference evidence="3" key="1">
    <citation type="submission" date="2016-04" db="EMBL/GenBank/DDBJ databases">
        <title>Draft genome sequence of Paludibacter jiangxiensis strain NM7.</title>
        <authorList>
            <person name="Qiu Y."/>
            <person name="Matsuura N."/>
            <person name="Ohashi A."/>
            <person name="Tourlousse M.D."/>
            <person name="Sekiguchi Y."/>
        </authorList>
    </citation>
    <scope>NUCLEOTIDE SEQUENCE [LARGE SCALE GENOMIC DNA]</scope>
    <source>
        <strain evidence="3">NM7</strain>
    </source>
</reference>
<name>A0A161L8V4_9BACT</name>
<proteinExistence type="predicted"/>
<organism evidence="2 3">
    <name type="scientific">Paludibacter jiangxiensis</name>
    <dbReference type="NCBI Taxonomy" id="681398"/>
    <lineage>
        <taxon>Bacteria</taxon>
        <taxon>Pseudomonadati</taxon>
        <taxon>Bacteroidota</taxon>
        <taxon>Bacteroidia</taxon>
        <taxon>Bacteroidales</taxon>
        <taxon>Paludibacteraceae</taxon>
        <taxon>Paludibacter</taxon>
    </lineage>
</organism>
<dbReference type="EMBL" id="BDCR01000004">
    <property type="protein sequence ID" value="GAT63704.1"/>
    <property type="molecule type" value="Genomic_DNA"/>
</dbReference>
<dbReference type="OrthoDB" id="582675at2"/>